<comment type="caution">
    <text evidence="3">The sequence shown here is derived from an EMBL/GenBank/DDBJ whole genome shotgun (WGS) entry which is preliminary data.</text>
</comment>
<feature type="compositionally biased region" description="Basic and acidic residues" evidence="1">
    <location>
        <begin position="140"/>
        <end position="156"/>
    </location>
</feature>
<dbReference type="EMBL" id="AQGS01000104">
    <property type="protein sequence ID" value="EPS42701.1"/>
    <property type="molecule type" value="Genomic_DNA"/>
</dbReference>
<accession>S8ANK3</accession>
<organism evidence="3 4">
    <name type="scientific">Dactylellina haptotyla (strain CBS 200.50)</name>
    <name type="common">Nematode-trapping fungus</name>
    <name type="synonym">Monacrosporium haptotylum</name>
    <dbReference type="NCBI Taxonomy" id="1284197"/>
    <lineage>
        <taxon>Eukaryota</taxon>
        <taxon>Fungi</taxon>
        <taxon>Dikarya</taxon>
        <taxon>Ascomycota</taxon>
        <taxon>Pezizomycotina</taxon>
        <taxon>Orbiliomycetes</taxon>
        <taxon>Orbiliales</taxon>
        <taxon>Orbiliaceae</taxon>
        <taxon>Dactylellina</taxon>
    </lineage>
</organism>
<name>S8ANK3_DACHA</name>
<evidence type="ECO:0000256" key="2">
    <source>
        <dbReference type="SAM" id="SignalP"/>
    </source>
</evidence>
<reference evidence="3 4" key="1">
    <citation type="journal article" date="2013" name="PLoS Genet.">
        <title>Genomic mechanisms accounting for the adaptation to parasitism in nematode-trapping fungi.</title>
        <authorList>
            <person name="Meerupati T."/>
            <person name="Andersson K.M."/>
            <person name="Friman E."/>
            <person name="Kumar D."/>
            <person name="Tunlid A."/>
            <person name="Ahren D."/>
        </authorList>
    </citation>
    <scope>NUCLEOTIDE SEQUENCE [LARGE SCALE GENOMIC DNA]</scope>
    <source>
        <strain evidence="3 4">CBS 200.50</strain>
    </source>
</reference>
<protein>
    <submittedName>
        <fullName evidence="3">Uncharacterized protein</fullName>
    </submittedName>
</protein>
<evidence type="ECO:0000313" key="4">
    <source>
        <dbReference type="Proteomes" id="UP000015100"/>
    </source>
</evidence>
<keyword evidence="2" id="KW-0732">Signal</keyword>
<dbReference type="AlphaFoldDB" id="S8ANK3"/>
<keyword evidence="4" id="KW-1185">Reference proteome</keyword>
<feature type="region of interest" description="Disordered" evidence="1">
    <location>
        <begin position="59"/>
        <end position="169"/>
    </location>
</feature>
<sequence length="169" mass="18077">MHLAKAITIVLSVAGAAVAVAVPEEPTTTCHGQKLAIRETPAAPSTSCTGGMKLVKKETPTTSCHGMKKIKARETPAPEPTTSCHGMKKLKPRDTTLTKSCTGMRKLAVRETPASEASSVETDKPVAMPSKPWGKWPKWKQVDGKEAPRPVRKRPEGAVPPRPTISKLP</sequence>
<dbReference type="Proteomes" id="UP000015100">
    <property type="component" value="Unassembled WGS sequence"/>
</dbReference>
<evidence type="ECO:0000256" key="1">
    <source>
        <dbReference type="SAM" id="MobiDB-lite"/>
    </source>
</evidence>
<feature type="signal peptide" evidence="2">
    <location>
        <begin position="1"/>
        <end position="19"/>
    </location>
</feature>
<dbReference type="HOGENOM" id="CLU_1578467_0_0_1"/>
<feature type="chain" id="PRO_5004560763" evidence="2">
    <location>
        <begin position="20"/>
        <end position="169"/>
    </location>
</feature>
<proteinExistence type="predicted"/>
<gene>
    <name evidence="3" type="ORF">H072_3337</name>
</gene>
<evidence type="ECO:0000313" key="3">
    <source>
        <dbReference type="EMBL" id="EPS42701.1"/>
    </source>
</evidence>
<reference evidence="4" key="2">
    <citation type="submission" date="2013-04" db="EMBL/GenBank/DDBJ databases">
        <title>Genomic mechanisms accounting for the adaptation to parasitism in nematode-trapping fungi.</title>
        <authorList>
            <person name="Ahren D.G."/>
        </authorList>
    </citation>
    <scope>NUCLEOTIDE SEQUENCE [LARGE SCALE GENOMIC DNA]</scope>
    <source>
        <strain evidence="4">CBS 200.50</strain>
    </source>
</reference>